<feature type="transmembrane region" description="Helical" evidence="1">
    <location>
        <begin position="223"/>
        <end position="251"/>
    </location>
</feature>
<feature type="transmembrane region" description="Helical" evidence="1">
    <location>
        <begin position="348"/>
        <end position="370"/>
    </location>
</feature>
<dbReference type="EMBL" id="CP006681">
    <property type="protein sequence ID" value="AHI52858.1"/>
    <property type="molecule type" value="Genomic_DNA"/>
</dbReference>
<keyword evidence="1" id="KW-0472">Membrane</keyword>
<dbReference type="OrthoDB" id="388821at2"/>
<evidence type="ECO:0008006" key="4">
    <source>
        <dbReference type="Google" id="ProtNLM"/>
    </source>
</evidence>
<dbReference type="Proteomes" id="UP000019267">
    <property type="component" value="Chromosome"/>
</dbReference>
<protein>
    <recommendedName>
        <fullName evidence="4">Motility-associated protein Scm1</fullName>
    </recommendedName>
</protein>
<dbReference type="KEGG" id="scq:SCULI_v1c05170"/>
<feature type="transmembrane region" description="Helical" evidence="1">
    <location>
        <begin position="6"/>
        <end position="29"/>
    </location>
</feature>
<keyword evidence="3" id="KW-1185">Reference proteome</keyword>
<feature type="transmembrane region" description="Helical" evidence="1">
    <location>
        <begin position="284"/>
        <end position="306"/>
    </location>
</feature>
<accession>W6A6V2</accession>
<organism evidence="2 3">
    <name type="scientific">Spiroplasma culicicola AES-1</name>
    <dbReference type="NCBI Taxonomy" id="1276246"/>
    <lineage>
        <taxon>Bacteria</taxon>
        <taxon>Bacillati</taxon>
        <taxon>Mycoplasmatota</taxon>
        <taxon>Mollicutes</taxon>
        <taxon>Entomoplasmatales</taxon>
        <taxon>Spiroplasmataceae</taxon>
        <taxon>Spiroplasma</taxon>
    </lineage>
</organism>
<evidence type="ECO:0000256" key="1">
    <source>
        <dbReference type="SAM" id="Phobius"/>
    </source>
</evidence>
<sequence>MKHKVVWTVTICFAIIFTALFVTTLCFGFSIDVKKEIDNLIKTSSEATEYLTLASQNINSSFGLAHFIFGVEGISSIINNHSFNTAFFTLMWSFFLPLLGVILGSLSLIVFSLFFVERIKRQFKYQYVKKTGIIGMYISFSCFLLLSLIAIVLMSILETQFNSNDGLKSILDSINLSNVHNGFSYITIIKYWTNNGLSKMINGGIKNIEGLDFTNINTSMLSAAMIICIIGLPITLILSIVFNSIWISTFISSREGGMSKFTLWLQNVRIDSKREFYGAIFKNIWVLTGLILFITSIIFPGIVHPYQNSMHIVLTVSSLIVLPIALIPLLICWIKIIRIQRFNFNKMMFIQMLIFTLFNSSMQLIVWVLFREEMNMPLWMILTWPFIYISLSAIITYGFIKWKS</sequence>
<evidence type="ECO:0000313" key="2">
    <source>
        <dbReference type="EMBL" id="AHI52858.1"/>
    </source>
</evidence>
<name>W6A6V2_9MOLU</name>
<feature type="transmembrane region" description="Helical" evidence="1">
    <location>
        <begin position="137"/>
        <end position="157"/>
    </location>
</feature>
<dbReference type="STRING" id="1276246.SCULI_v1c05170"/>
<dbReference type="RefSeq" id="WP_025363094.1">
    <property type="nucleotide sequence ID" value="NZ_CP006681.1"/>
</dbReference>
<evidence type="ECO:0000313" key="3">
    <source>
        <dbReference type="Proteomes" id="UP000019267"/>
    </source>
</evidence>
<feature type="transmembrane region" description="Helical" evidence="1">
    <location>
        <begin position="91"/>
        <end position="116"/>
    </location>
</feature>
<proteinExistence type="predicted"/>
<dbReference type="HOGENOM" id="CLU_698114_0_0_14"/>
<reference evidence="2 3" key="1">
    <citation type="journal article" date="2014" name="Genome Biol. Evol.">
        <title>Molecular evolution of the substrate utilization strategies and putative virulence factors in mosquito-associated Spiroplasma species.</title>
        <authorList>
            <person name="Chang T.H."/>
            <person name="Lo W.S."/>
            <person name="Ku C."/>
            <person name="Chen L.L."/>
            <person name="Kuo C.H."/>
        </authorList>
    </citation>
    <scope>NUCLEOTIDE SEQUENCE [LARGE SCALE GENOMIC DNA]</scope>
    <source>
        <strain evidence="2">AES-1</strain>
    </source>
</reference>
<feature type="transmembrane region" description="Helical" evidence="1">
    <location>
        <begin position="376"/>
        <end position="400"/>
    </location>
</feature>
<dbReference type="AlphaFoldDB" id="W6A6V2"/>
<feature type="transmembrane region" description="Helical" evidence="1">
    <location>
        <begin position="312"/>
        <end position="336"/>
    </location>
</feature>
<keyword evidence="1" id="KW-1133">Transmembrane helix</keyword>
<gene>
    <name evidence="2" type="ORF">SCULI_v1c05170</name>
</gene>
<dbReference type="PATRIC" id="fig|1276246.3.peg.515"/>
<keyword evidence="1" id="KW-0812">Transmembrane</keyword>
<dbReference type="NCBIfam" id="NF033571">
    <property type="entry name" value="motil_scm1_spiro"/>
    <property type="match status" value="1"/>
</dbReference>